<dbReference type="PANTHER" id="PTHR12224:SF25">
    <property type="entry name" value="BETA-1,4-N-ACETYLGLUCOSAMINYLTRANSFERASE FAMILY PROTEIN"/>
    <property type="match status" value="1"/>
</dbReference>
<dbReference type="GO" id="GO:0006044">
    <property type="term" value="P:N-acetylglucosamine metabolic process"/>
    <property type="evidence" value="ECO:0007669"/>
    <property type="project" value="TreeGrafter"/>
</dbReference>
<keyword evidence="2" id="KW-1185">Reference proteome</keyword>
<dbReference type="EMBL" id="JXTC01000016">
    <property type="protein sequence ID" value="PON99820.1"/>
    <property type="molecule type" value="Genomic_DNA"/>
</dbReference>
<reference evidence="2" key="1">
    <citation type="submission" date="2016-06" db="EMBL/GenBank/DDBJ databases">
        <title>Parallel loss of symbiosis genes in relatives of nitrogen-fixing non-legume Parasponia.</title>
        <authorList>
            <person name="Van Velzen R."/>
            <person name="Holmer R."/>
            <person name="Bu F."/>
            <person name="Rutten L."/>
            <person name="Van Zeijl A."/>
            <person name="Liu W."/>
            <person name="Santuari L."/>
            <person name="Cao Q."/>
            <person name="Sharma T."/>
            <person name="Shen D."/>
            <person name="Roswanjaya Y."/>
            <person name="Wardhani T."/>
            <person name="Kalhor M.S."/>
            <person name="Jansen J."/>
            <person name="Van den Hoogen J."/>
            <person name="Gungor B."/>
            <person name="Hartog M."/>
            <person name="Hontelez J."/>
            <person name="Verver J."/>
            <person name="Yang W.-C."/>
            <person name="Schijlen E."/>
            <person name="Repin R."/>
            <person name="Schilthuizen M."/>
            <person name="Schranz E."/>
            <person name="Heidstra R."/>
            <person name="Miyata K."/>
            <person name="Fedorova E."/>
            <person name="Kohlen W."/>
            <person name="Bisseling T."/>
            <person name="Smit S."/>
            <person name="Geurts R."/>
        </authorList>
    </citation>
    <scope>NUCLEOTIDE SEQUENCE [LARGE SCALE GENOMIC DNA]</scope>
    <source>
        <strain evidence="2">cv. RG33-2</strain>
    </source>
</reference>
<protein>
    <submittedName>
        <fullName evidence="1">Glycosyl transferase</fullName>
    </submittedName>
</protein>
<organism evidence="1 2">
    <name type="scientific">Trema orientale</name>
    <name type="common">Charcoal tree</name>
    <name type="synonym">Celtis orientalis</name>
    <dbReference type="NCBI Taxonomy" id="63057"/>
    <lineage>
        <taxon>Eukaryota</taxon>
        <taxon>Viridiplantae</taxon>
        <taxon>Streptophyta</taxon>
        <taxon>Embryophyta</taxon>
        <taxon>Tracheophyta</taxon>
        <taxon>Spermatophyta</taxon>
        <taxon>Magnoliopsida</taxon>
        <taxon>eudicotyledons</taxon>
        <taxon>Gunneridae</taxon>
        <taxon>Pentapetalae</taxon>
        <taxon>rosids</taxon>
        <taxon>fabids</taxon>
        <taxon>Rosales</taxon>
        <taxon>Cannabaceae</taxon>
        <taxon>Trema</taxon>
    </lineage>
</organism>
<dbReference type="GO" id="GO:0003830">
    <property type="term" value="F:beta-1,4-mannosylglycoprotein 4-beta-N-acetylglucosaminyltransferase activity"/>
    <property type="evidence" value="ECO:0007669"/>
    <property type="project" value="InterPro"/>
</dbReference>
<evidence type="ECO:0000313" key="2">
    <source>
        <dbReference type="Proteomes" id="UP000237000"/>
    </source>
</evidence>
<dbReference type="InterPro" id="IPR006813">
    <property type="entry name" value="Glyco_trans_17"/>
</dbReference>
<evidence type="ECO:0000313" key="1">
    <source>
        <dbReference type="EMBL" id="PON99820.1"/>
    </source>
</evidence>
<gene>
    <name evidence="1" type="ORF">TorRG33x02_042380</name>
</gene>
<dbReference type="STRING" id="63057.A0A2P5FPZ8"/>
<proteinExistence type="predicted"/>
<keyword evidence="1" id="KW-0808">Transferase</keyword>
<dbReference type="AlphaFoldDB" id="A0A2P5FPZ8"/>
<accession>A0A2P5FPZ8</accession>
<comment type="caution">
    <text evidence="1">The sequence shown here is derived from an EMBL/GenBank/DDBJ whole genome shotgun (WGS) entry which is preliminary data.</text>
</comment>
<sequence>MSDTDEIPSPSTLKLLRWCDGVPPIMHLELKNFVYSYEFPVDYNSWRATSHVYAPRTEYGHSRQTDYLLSDAGHADRVRRRDFLSYSRIQRLICRGDDLFDMLPEEYSFRELIKKMGSIPRSASAVHLPAYLIQNADKFRFLLPGGCVRAPQ</sequence>
<dbReference type="InParanoid" id="A0A2P5FPZ8"/>
<dbReference type="Proteomes" id="UP000237000">
    <property type="component" value="Unassembled WGS sequence"/>
</dbReference>
<dbReference type="OrthoDB" id="6474464at2759"/>
<dbReference type="Pfam" id="PF04724">
    <property type="entry name" value="Glyco_transf_17"/>
    <property type="match status" value="2"/>
</dbReference>
<dbReference type="GO" id="GO:0016020">
    <property type="term" value="C:membrane"/>
    <property type="evidence" value="ECO:0007669"/>
    <property type="project" value="InterPro"/>
</dbReference>
<dbReference type="PANTHER" id="PTHR12224">
    <property type="entry name" value="BETA-1,4-MANNOSYL-GLYCOPROTEIN BETA-1,4-N-ACETYLGLUCOSAMINYL-TRANSFERASE"/>
    <property type="match status" value="1"/>
</dbReference>
<name>A0A2P5FPZ8_TREOI</name>